<keyword evidence="2 6" id="KW-0812">Transmembrane</keyword>
<dbReference type="EMBL" id="BEYU01000082">
    <property type="protein sequence ID" value="GBG30703.1"/>
    <property type="molecule type" value="Genomic_DNA"/>
</dbReference>
<feature type="transmembrane region" description="Helical" evidence="6">
    <location>
        <begin position="277"/>
        <end position="298"/>
    </location>
</feature>
<dbReference type="PROSITE" id="PS00022">
    <property type="entry name" value="EGF_1"/>
    <property type="match status" value="1"/>
</dbReference>
<feature type="transmembrane region" description="Helical" evidence="6">
    <location>
        <begin position="381"/>
        <end position="401"/>
    </location>
</feature>
<feature type="compositionally biased region" description="Low complexity" evidence="5">
    <location>
        <begin position="990"/>
        <end position="1002"/>
    </location>
</feature>
<feature type="compositionally biased region" description="Low complexity" evidence="5">
    <location>
        <begin position="688"/>
        <end position="702"/>
    </location>
</feature>
<evidence type="ECO:0000256" key="3">
    <source>
        <dbReference type="ARBA" id="ARBA00022989"/>
    </source>
</evidence>
<feature type="compositionally biased region" description="Polar residues" evidence="5">
    <location>
        <begin position="526"/>
        <end position="536"/>
    </location>
</feature>
<feature type="region of interest" description="Disordered" evidence="5">
    <location>
        <begin position="1394"/>
        <end position="1466"/>
    </location>
</feature>
<dbReference type="PANTHER" id="PTHR46687">
    <property type="entry name" value="PROTEIN DISPATCHED HOMOLOG 3"/>
    <property type="match status" value="1"/>
</dbReference>
<evidence type="ECO:0000256" key="1">
    <source>
        <dbReference type="ARBA" id="ARBA00004141"/>
    </source>
</evidence>
<feature type="transmembrane region" description="Helical" evidence="6">
    <location>
        <begin position="607"/>
        <end position="626"/>
    </location>
</feature>
<feature type="transmembrane region" description="Helical" evidence="6">
    <location>
        <begin position="335"/>
        <end position="360"/>
    </location>
</feature>
<organism evidence="8 9">
    <name type="scientific">Hondaea fermentalgiana</name>
    <dbReference type="NCBI Taxonomy" id="2315210"/>
    <lineage>
        <taxon>Eukaryota</taxon>
        <taxon>Sar</taxon>
        <taxon>Stramenopiles</taxon>
        <taxon>Bigyra</taxon>
        <taxon>Labyrinthulomycetes</taxon>
        <taxon>Thraustochytrida</taxon>
        <taxon>Thraustochytriidae</taxon>
        <taxon>Hondaea</taxon>
    </lineage>
</organism>
<feature type="transmembrane region" description="Helical" evidence="6">
    <location>
        <begin position="1281"/>
        <end position="1299"/>
    </location>
</feature>
<feature type="compositionally biased region" description="Low complexity" evidence="5">
    <location>
        <begin position="480"/>
        <end position="505"/>
    </location>
</feature>
<evidence type="ECO:0000259" key="7">
    <source>
        <dbReference type="PROSITE" id="PS50156"/>
    </source>
</evidence>
<dbReference type="Pfam" id="PF02460">
    <property type="entry name" value="Patched"/>
    <property type="match status" value="1"/>
</dbReference>
<feature type="compositionally biased region" description="Low complexity" evidence="5">
    <location>
        <begin position="713"/>
        <end position="735"/>
    </location>
</feature>
<keyword evidence="4 6" id="KW-0472">Membrane</keyword>
<protein>
    <submittedName>
        <fullName evidence="8">Protein dispatched-like 1</fullName>
    </submittedName>
</protein>
<feature type="transmembrane region" description="Helical" evidence="6">
    <location>
        <begin position="21"/>
        <end position="43"/>
    </location>
</feature>
<dbReference type="Proteomes" id="UP000241890">
    <property type="component" value="Unassembled WGS sequence"/>
</dbReference>
<name>A0A2R5GQ09_9STRA</name>
<feature type="transmembrane region" description="Helical" evidence="6">
    <location>
        <begin position="1356"/>
        <end position="1382"/>
    </location>
</feature>
<comment type="caution">
    <text evidence="8">The sequence shown here is derived from an EMBL/GenBank/DDBJ whole genome shotgun (WGS) entry which is preliminary data.</text>
</comment>
<feature type="compositionally biased region" description="Acidic residues" evidence="5">
    <location>
        <begin position="1410"/>
        <end position="1426"/>
    </location>
</feature>
<dbReference type="Pfam" id="PF03176">
    <property type="entry name" value="MMPL"/>
    <property type="match status" value="1"/>
</dbReference>
<accession>A0A2R5GQ09</accession>
<feature type="domain" description="SSD" evidence="7">
    <location>
        <begin position="1248"/>
        <end position="1378"/>
    </location>
</feature>
<evidence type="ECO:0000313" key="8">
    <source>
        <dbReference type="EMBL" id="GBG30703.1"/>
    </source>
</evidence>
<reference evidence="8 9" key="1">
    <citation type="submission" date="2017-12" db="EMBL/GenBank/DDBJ databases">
        <title>Sequencing, de novo assembly and annotation of complete genome of a new Thraustochytrid species, strain FCC1311.</title>
        <authorList>
            <person name="Sedici K."/>
            <person name="Godart F."/>
            <person name="Aiese Cigliano R."/>
            <person name="Sanseverino W."/>
            <person name="Barakat M."/>
            <person name="Ortet P."/>
            <person name="Marechal E."/>
            <person name="Cagnac O."/>
            <person name="Amato A."/>
        </authorList>
    </citation>
    <scope>NUCLEOTIDE SEQUENCE [LARGE SCALE GENOMIC DNA]</scope>
</reference>
<dbReference type="InterPro" id="IPR042480">
    <property type="entry name" value="DISP3"/>
</dbReference>
<dbReference type="InterPro" id="IPR004869">
    <property type="entry name" value="MMPL_dom"/>
</dbReference>
<dbReference type="SUPFAM" id="SSF82866">
    <property type="entry name" value="Multidrug efflux transporter AcrB transmembrane domain"/>
    <property type="match status" value="2"/>
</dbReference>
<keyword evidence="9" id="KW-1185">Reference proteome</keyword>
<dbReference type="InterPro" id="IPR003392">
    <property type="entry name" value="PTHD_SSD"/>
</dbReference>
<evidence type="ECO:0000256" key="2">
    <source>
        <dbReference type="ARBA" id="ARBA00022692"/>
    </source>
</evidence>
<feature type="region of interest" description="Disordered" evidence="5">
    <location>
        <begin position="977"/>
        <end position="1011"/>
    </location>
</feature>
<feature type="region of interest" description="Disordered" evidence="5">
    <location>
        <begin position="526"/>
        <end position="545"/>
    </location>
</feature>
<dbReference type="PROSITE" id="PS50156">
    <property type="entry name" value="SSD"/>
    <property type="match status" value="2"/>
</dbReference>
<feature type="region of interest" description="Disordered" evidence="5">
    <location>
        <begin position="686"/>
        <end position="747"/>
    </location>
</feature>
<evidence type="ECO:0000313" key="9">
    <source>
        <dbReference type="Proteomes" id="UP000241890"/>
    </source>
</evidence>
<evidence type="ECO:0000256" key="6">
    <source>
        <dbReference type="SAM" id="Phobius"/>
    </source>
</evidence>
<feature type="compositionally biased region" description="Pro residues" evidence="5">
    <location>
        <begin position="1439"/>
        <end position="1450"/>
    </location>
</feature>
<feature type="compositionally biased region" description="Pro residues" evidence="5">
    <location>
        <begin position="736"/>
        <end position="747"/>
    </location>
</feature>
<comment type="subcellular location">
    <subcellularLocation>
        <location evidence="1">Membrane</location>
        <topology evidence="1">Multi-pass membrane protein</topology>
    </subcellularLocation>
</comment>
<evidence type="ECO:0000256" key="4">
    <source>
        <dbReference type="ARBA" id="ARBA00023136"/>
    </source>
</evidence>
<feature type="transmembrane region" description="Helical" evidence="6">
    <location>
        <begin position="1320"/>
        <end position="1344"/>
    </location>
</feature>
<feature type="compositionally biased region" description="Pro residues" evidence="5">
    <location>
        <begin position="703"/>
        <end position="712"/>
    </location>
</feature>
<dbReference type="GO" id="GO:0016020">
    <property type="term" value="C:membrane"/>
    <property type="evidence" value="ECO:0007669"/>
    <property type="project" value="UniProtKB-SubCell"/>
</dbReference>
<dbReference type="PROSITE" id="PS01186">
    <property type="entry name" value="EGF_2"/>
    <property type="match status" value="1"/>
</dbReference>
<feature type="region of interest" description="Disordered" evidence="5">
    <location>
        <begin position="459"/>
        <end position="510"/>
    </location>
</feature>
<dbReference type="OrthoDB" id="193905at2759"/>
<dbReference type="InterPro" id="IPR000742">
    <property type="entry name" value="EGF"/>
</dbReference>
<feature type="transmembrane region" description="Helical" evidence="6">
    <location>
        <begin position="413"/>
        <end position="435"/>
    </location>
</feature>
<feature type="compositionally biased region" description="Basic and acidic residues" evidence="5">
    <location>
        <begin position="459"/>
        <end position="475"/>
    </location>
</feature>
<feature type="transmembrane region" description="Helical" evidence="6">
    <location>
        <begin position="1252"/>
        <end position="1275"/>
    </location>
</feature>
<feature type="transmembrane region" description="Helical" evidence="6">
    <location>
        <begin position="303"/>
        <end position="323"/>
    </location>
</feature>
<gene>
    <name evidence="8" type="ORF">FCC1311_069232</name>
</gene>
<keyword evidence="3 6" id="KW-1133">Transmembrane helix</keyword>
<proteinExistence type="predicted"/>
<dbReference type="PANTHER" id="PTHR46687:SF1">
    <property type="entry name" value="PROTEIN DISPATCHED HOMOLOG 3"/>
    <property type="match status" value="1"/>
</dbReference>
<evidence type="ECO:0000256" key="5">
    <source>
        <dbReference type="SAM" id="MobiDB-lite"/>
    </source>
</evidence>
<dbReference type="InParanoid" id="A0A2R5GQ09"/>
<dbReference type="InterPro" id="IPR000731">
    <property type="entry name" value="SSD"/>
</dbReference>
<feature type="domain" description="SSD" evidence="7">
    <location>
        <begin position="342"/>
        <end position="435"/>
    </location>
</feature>
<dbReference type="GO" id="GO:0005737">
    <property type="term" value="C:cytoplasm"/>
    <property type="evidence" value="ECO:0007669"/>
    <property type="project" value="TreeGrafter"/>
</dbReference>
<feature type="transmembrane region" description="Helical" evidence="6">
    <location>
        <begin position="1222"/>
        <end position="1245"/>
    </location>
</feature>
<sequence>MHAEDKPKKEIGRGWVWAARFPCLLLVAWLVILPGIAVSTILLTDAKNLTIESDFESYLSSDEPASTEYDELEAILADYDAPTAADSSRRRALQTTLNPDGSAPEVTWRAFIEIIYYCGENCDTIFTENRIESIHDFEMDFEADMYSGYCPRKEDSADCVEAESILNYFYPTVTSSGLVLDGNGDSMLPIDSVISLIQSTAQDESDLWFFPRDFIEDGANISIVRSSFEFRYRDEATMTSMMRNDLLPYLSARKHLADNLRVAWYNSNMNTIEIEELILHDLQFGIISLAFVLGCMVVHSRSLFLSIVACFSIAMSFPITYVIYTVPLGNSVMMIFNFTSVFVLVGIGADDFAIFSDIWAQSRHLPDFDMANRLRWTWRRAAGATFVTSVTTAASFLANLASPIQPIREFGQFMGVLVIANYIFIIVVLPPALVIQDRYLRWDFFSCCRRRLGAFRKSSSDQEHIHKDTADERYRAMGQTPTSSASTSPRSLGSNAQQGSSGASSPRKPHAVPSFAALLRPSLWGNTDTSSPQESNGECGGLETNSVVSEDSVTIDVSEGRSSHGRARGATQATVPSYNSDDLIDEHDFLVRGFYKRVAPFTYRCRYALVALFIVLTASLGGVMVGEVEMSDGLPDIFGTETNIGLLLEIRTNYFSDTSVPNSATSETDDPATVAICVDENGEEIVCSTPAPTSQPTTETSPTPQPTSPPVDEPTTSPTSSPEPTVAPVASTPVPTASPTPEPTPFPVTPQPTTIIRPSNIPAQVLIADGSTLVPHFGDDGPENGFIEASTGVREISSNLCASFAGEPTSGTAALAVEAGTAATNCTLAEKLSNSIDEFPSTQVLIAVHGADTGAEDSVEVSNSFAITVEDGAPLAAVRAASSLTYGPPLLVTFTTDGSRRLQGFSGPPGTGTSASDRTAAEVLADANIDSSVTFSDGSGSTSVIILSYAETDAESLGDELRAATDVNAVEVDDAILAGTPRPTSPPQTPTQSPTVQTSSPTMSNAPTTFSTANPTSAPTFVCECSGNGDCASDATAEDPLCSCYAGWLGDTCNTTDPTYSELSDDQVSSVDIWWSEDDVENMADTQLAMTSMCTYMANEVNSSQNLLEVRRVTNCFMTDFASYVEDQGQSFPIEDSAGFAQTLYSFVTTTSTGYQARNFALFNEDGSVKLVRMKVLTNINELLAASEADPLYLQWEASVKAQSAQATQSSFLWARTQTELAVIRGTLTAALISVAFAFAAIFVFTRFNITVAIVTTLAIVIVLILLLSVLIVFMGRAFGAIEALSVIILAGLTVDYSLHLAHSFHRARHPNMFGRAQQALGQTGPSVIFGAATTAGAAAILTVCEITLFNDFGMIIAINTALSLVTSIFFLIPALLVSYAAMRTVMRCLRRETRDPEAKRRRGLPEATDLPESDEGGNNDGDDGYDSVGAESDNELCLPPPPPAPPPSPRGKHDNIPTATPVFAA</sequence>
<dbReference type="Gene3D" id="1.20.1640.10">
    <property type="entry name" value="Multidrug efflux transporter AcrB transmembrane domain"/>
    <property type="match status" value="2"/>
</dbReference>